<dbReference type="Proteomes" id="UP000598297">
    <property type="component" value="Unassembled WGS sequence"/>
</dbReference>
<evidence type="ECO:0000313" key="11">
    <source>
        <dbReference type="EMBL" id="NBE56014.1"/>
    </source>
</evidence>
<evidence type="ECO:0000256" key="5">
    <source>
        <dbReference type="ARBA" id="ARBA00022970"/>
    </source>
</evidence>
<feature type="transmembrane region" description="Helical" evidence="8">
    <location>
        <begin position="259"/>
        <end position="283"/>
    </location>
</feature>
<dbReference type="OrthoDB" id="92598at2"/>
<gene>
    <name evidence="11" type="ORF">GUY60_32175</name>
</gene>
<keyword evidence="2 8" id="KW-0813">Transport</keyword>
<name>A0A964UV74_9ACTN</name>
<dbReference type="SUPFAM" id="SSF161098">
    <property type="entry name" value="MetI-like"/>
    <property type="match status" value="1"/>
</dbReference>
<reference evidence="11" key="1">
    <citation type="submission" date="2020-01" db="EMBL/GenBank/DDBJ databases">
        <title>Whole-genome analyses of novel actinobacteria.</title>
        <authorList>
            <person name="Sahin N."/>
        </authorList>
    </citation>
    <scope>NUCLEOTIDE SEQUENCE</scope>
    <source>
        <strain evidence="11">YC537</strain>
    </source>
</reference>
<evidence type="ECO:0000256" key="4">
    <source>
        <dbReference type="ARBA" id="ARBA00022692"/>
    </source>
</evidence>
<protein>
    <submittedName>
        <fullName evidence="11">ABC transporter permease subunit</fullName>
    </submittedName>
</protein>
<evidence type="ECO:0000313" key="12">
    <source>
        <dbReference type="Proteomes" id="UP000598297"/>
    </source>
</evidence>
<keyword evidence="6 8" id="KW-1133">Transmembrane helix</keyword>
<dbReference type="CDD" id="cd06261">
    <property type="entry name" value="TM_PBP2"/>
    <property type="match status" value="1"/>
</dbReference>
<feature type="compositionally biased region" description="Low complexity" evidence="9">
    <location>
        <begin position="312"/>
        <end position="339"/>
    </location>
</feature>
<dbReference type="PANTHER" id="PTHR30614:SF0">
    <property type="entry name" value="L-CYSTINE TRANSPORT SYSTEM PERMEASE PROTEIN TCYL"/>
    <property type="match status" value="1"/>
</dbReference>
<keyword evidence="12" id="KW-1185">Reference proteome</keyword>
<dbReference type="AlphaFoldDB" id="A0A964UV74"/>
<keyword evidence="3" id="KW-1003">Cell membrane</keyword>
<dbReference type="InterPro" id="IPR035906">
    <property type="entry name" value="MetI-like_sf"/>
</dbReference>
<evidence type="ECO:0000256" key="9">
    <source>
        <dbReference type="SAM" id="MobiDB-lite"/>
    </source>
</evidence>
<comment type="subcellular location">
    <subcellularLocation>
        <location evidence="1 8">Cell membrane</location>
        <topology evidence="1 8">Multi-pass membrane protein</topology>
    </subcellularLocation>
</comment>
<dbReference type="InterPro" id="IPR000515">
    <property type="entry name" value="MetI-like"/>
</dbReference>
<evidence type="ECO:0000259" key="10">
    <source>
        <dbReference type="PROSITE" id="PS50928"/>
    </source>
</evidence>
<dbReference type="InterPro" id="IPR043429">
    <property type="entry name" value="ArtM/GltK/GlnP/TcyL/YhdX-like"/>
</dbReference>
<dbReference type="PROSITE" id="PS50928">
    <property type="entry name" value="ABC_TM1"/>
    <property type="match status" value="1"/>
</dbReference>
<dbReference type="Pfam" id="PF00528">
    <property type="entry name" value="BPD_transp_1"/>
    <property type="match status" value="1"/>
</dbReference>
<dbReference type="GO" id="GO:0006865">
    <property type="term" value="P:amino acid transport"/>
    <property type="evidence" value="ECO:0007669"/>
    <property type="project" value="UniProtKB-KW"/>
</dbReference>
<dbReference type="EMBL" id="JAAAHS010000405">
    <property type="protein sequence ID" value="NBE56014.1"/>
    <property type="molecule type" value="Genomic_DNA"/>
</dbReference>
<keyword evidence="7 8" id="KW-0472">Membrane</keyword>
<evidence type="ECO:0000256" key="7">
    <source>
        <dbReference type="ARBA" id="ARBA00023136"/>
    </source>
</evidence>
<dbReference type="Gene3D" id="1.10.3720.10">
    <property type="entry name" value="MetI-like"/>
    <property type="match status" value="1"/>
</dbReference>
<evidence type="ECO:0000256" key="8">
    <source>
        <dbReference type="RuleBase" id="RU363032"/>
    </source>
</evidence>
<dbReference type="GO" id="GO:0043190">
    <property type="term" value="C:ATP-binding cassette (ABC) transporter complex"/>
    <property type="evidence" value="ECO:0007669"/>
    <property type="project" value="InterPro"/>
</dbReference>
<feature type="region of interest" description="Disordered" evidence="9">
    <location>
        <begin position="293"/>
        <end position="339"/>
    </location>
</feature>
<evidence type="ECO:0000256" key="3">
    <source>
        <dbReference type="ARBA" id="ARBA00022475"/>
    </source>
</evidence>
<dbReference type="GO" id="GO:0022857">
    <property type="term" value="F:transmembrane transporter activity"/>
    <property type="evidence" value="ECO:0007669"/>
    <property type="project" value="InterPro"/>
</dbReference>
<dbReference type="NCBIfam" id="TIGR01726">
    <property type="entry name" value="HEQRo_perm_3TM"/>
    <property type="match status" value="1"/>
</dbReference>
<keyword evidence="4 8" id="KW-0812">Transmembrane</keyword>
<organism evidence="11 12">
    <name type="scientific">Streptomyces boluensis</name>
    <dbReference type="NCBI Taxonomy" id="1775135"/>
    <lineage>
        <taxon>Bacteria</taxon>
        <taxon>Bacillati</taxon>
        <taxon>Actinomycetota</taxon>
        <taxon>Actinomycetes</taxon>
        <taxon>Kitasatosporales</taxon>
        <taxon>Streptomycetaceae</taxon>
        <taxon>Streptomyces</taxon>
    </lineage>
</organism>
<accession>A0A964UV74</accession>
<comment type="similarity">
    <text evidence="8">Belongs to the binding-protein-dependent transport system permease family.</text>
</comment>
<dbReference type="PANTHER" id="PTHR30614">
    <property type="entry name" value="MEMBRANE COMPONENT OF AMINO ACID ABC TRANSPORTER"/>
    <property type="match status" value="1"/>
</dbReference>
<feature type="transmembrane region" description="Helical" evidence="8">
    <location>
        <begin position="78"/>
        <end position="98"/>
    </location>
</feature>
<evidence type="ECO:0000256" key="6">
    <source>
        <dbReference type="ARBA" id="ARBA00022989"/>
    </source>
</evidence>
<dbReference type="InterPro" id="IPR010065">
    <property type="entry name" value="AA_ABC_transptr_permease_3TM"/>
</dbReference>
<feature type="transmembrane region" description="Helical" evidence="8">
    <location>
        <begin position="110"/>
        <end position="132"/>
    </location>
</feature>
<sequence>MSESTLPVTRVVKASASGRGEIDAVPLRRPGRWIASAVLAFLVVFLIQGWAGNERMQWSTVGDHLFAPVVLEGLVTTLWLTAAAMAIGVVGGVLLAVMRRSDNPLLSRLSWVYIWTFRGTPLLVQLLFWYFLAAIVPQVGIGVPWGPTFVEFETNQLVTQTTAALLGLGLHEAAYMAEIVRSGIASVDEGQSEAANALGMTRRQTLRRIVLPQALRIIIPPTGNQVISMLKTTSLVSVIAVPELLTSIQAIYSRNFQQIPLLTVACAWYLLTVSVLSVGQYYLERRYGRGASRDLPPTPLQRLRTGLATRKPAPAHSSSPALSKTPASGTTTTAPSEDR</sequence>
<keyword evidence="5" id="KW-0029">Amino-acid transport</keyword>
<dbReference type="FunFam" id="1.10.3720.10:FF:000006">
    <property type="entry name" value="Glutamate/aspartate ABC transporter, permease protein GltK"/>
    <property type="match status" value="1"/>
</dbReference>
<evidence type="ECO:0000256" key="2">
    <source>
        <dbReference type="ARBA" id="ARBA00022448"/>
    </source>
</evidence>
<evidence type="ECO:0000256" key="1">
    <source>
        <dbReference type="ARBA" id="ARBA00004651"/>
    </source>
</evidence>
<feature type="domain" description="ABC transmembrane type-1" evidence="10">
    <location>
        <begin position="74"/>
        <end position="277"/>
    </location>
</feature>
<feature type="transmembrane region" description="Helical" evidence="8">
    <location>
        <begin position="33"/>
        <end position="51"/>
    </location>
</feature>
<proteinExistence type="inferred from homology"/>
<comment type="caution">
    <text evidence="11">The sequence shown here is derived from an EMBL/GenBank/DDBJ whole genome shotgun (WGS) entry which is preliminary data.</text>
</comment>
<dbReference type="RefSeq" id="WP_161704317.1">
    <property type="nucleotide sequence ID" value="NZ_JAAAHS010000405.1"/>
</dbReference>